<keyword evidence="2" id="KW-1185">Reference proteome</keyword>
<sequence>MECKQIRAVYNETTIRVYQAYSHKIANEAVSIGTFGKNFKLNRMTWIKPSFLWMMYRCGWALKDVNQSRVLAIDIKRNAFDELVTNAVDSHYYKQLNITQQEWQSQLKNSNIVCQWDPERDIYGNKLQHRSLQIGIRDEASYKYVNEWIVQITDITDYVAELRYLDKNLAYSKLPIEKIYPLNII</sequence>
<evidence type="ECO:0000313" key="1">
    <source>
        <dbReference type="EMBL" id="ONI46258.1"/>
    </source>
</evidence>
<gene>
    <name evidence="1" type="ORF">AN640_03715</name>
</gene>
<comment type="caution">
    <text evidence="1">The sequence shown here is derived from an EMBL/GenBank/DDBJ whole genome shotgun (WGS) entry which is preliminary data.</text>
</comment>
<reference evidence="1" key="1">
    <citation type="submission" date="2016-08" db="EMBL/GenBank/DDBJ databases">
        <authorList>
            <person name="Ngugi D.K."/>
            <person name="Miyake S."/>
            <person name="Stingl U."/>
        </authorList>
    </citation>
    <scope>NUCLEOTIDE SEQUENCE</scope>
    <source>
        <strain evidence="1">SCG-D08WGA-EpuloA1</strain>
    </source>
</reference>
<proteinExistence type="predicted"/>
<dbReference type="Proteomes" id="UP000188637">
    <property type="component" value="Unassembled WGS sequence"/>
</dbReference>
<protein>
    <submittedName>
        <fullName evidence="1">Uncharacterized protein</fullName>
    </submittedName>
</protein>
<name>A0ACC8XJ36_9FIRM</name>
<dbReference type="EMBL" id="LJHD01000029">
    <property type="protein sequence ID" value="ONI46258.1"/>
    <property type="molecule type" value="Genomic_DNA"/>
</dbReference>
<evidence type="ECO:0000313" key="2">
    <source>
        <dbReference type="Proteomes" id="UP000188637"/>
    </source>
</evidence>
<accession>A0ACC8XJ36</accession>
<organism evidence="1 2">
    <name type="scientific">Candidatus Epulonipiscium fishelsonii</name>
    <dbReference type="NCBI Taxonomy" id="77094"/>
    <lineage>
        <taxon>Bacteria</taxon>
        <taxon>Bacillati</taxon>
        <taxon>Bacillota</taxon>
        <taxon>Clostridia</taxon>
        <taxon>Lachnospirales</taxon>
        <taxon>Lachnospiraceae</taxon>
        <taxon>Candidatus Epulonipiscium</taxon>
    </lineage>
</organism>